<accession>Z9JU89</accession>
<dbReference type="HOGENOM" id="CLU_071415_1_0_11"/>
<evidence type="ECO:0000256" key="1">
    <source>
        <dbReference type="ARBA" id="ARBA00011063"/>
    </source>
</evidence>
<evidence type="ECO:0000313" key="7">
    <source>
        <dbReference type="EMBL" id="EWS81558.1"/>
    </source>
</evidence>
<feature type="active site" evidence="5">
    <location>
        <position position="27"/>
    </location>
</feature>
<dbReference type="Gene3D" id="3.40.50.2300">
    <property type="match status" value="1"/>
</dbReference>
<dbReference type="InterPro" id="IPR023485">
    <property type="entry name" value="Ptyr_pPase"/>
</dbReference>
<dbReference type="InterPro" id="IPR017867">
    <property type="entry name" value="Tyr_phospatase_low_mol_wt"/>
</dbReference>
<dbReference type="SUPFAM" id="SSF52788">
    <property type="entry name" value="Phosphotyrosine protein phosphatases I"/>
    <property type="match status" value="1"/>
</dbReference>
<comment type="caution">
    <text evidence="7">The sequence shown here is derived from an EMBL/GenBank/DDBJ whole genome shotgun (WGS) entry which is preliminary data.</text>
</comment>
<evidence type="ECO:0000256" key="4">
    <source>
        <dbReference type="ARBA" id="ARBA00022912"/>
    </source>
</evidence>
<dbReference type="PRINTS" id="PR00719">
    <property type="entry name" value="LMWPTPASE"/>
</dbReference>
<dbReference type="InterPro" id="IPR036196">
    <property type="entry name" value="Ptyr_pPase_sf"/>
</dbReference>
<protein>
    <recommendedName>
        <fullName evidence="2">protein-tyrosine-phosphatase</fullName>
        <ecNumber evidence="2">3.1.3.48</ecNumber>
    </recommendedName>
</protein>
<dbReference type="RefSeq" id="WP_051486652.1">
    <property type="nucleotide sequence ID" value="NZ_KK069991.1"/>
</dbReference>
<dbReference type="Proteomes" id="UP000023067">
    <property type="component" value="Unassembled WGS sequence"/>
</dbReference>
<keyword evidence="8" id="KW-1185">Reference proteome</keyword>
<evidence type="ECO:0000256" key="2">
    <source>
        <dbReference type="ARBA" id="ARBA00013064"/>
    </source>
</evidence>
<dbReference type="PANTHER" id="PTHR11717:SF7">
    <property type="entry name" value="LOW MOLECULAR WEIGHT PHOSPHOTYROSINE PROTEIN PHOSPHATASE"/>
    <property type="match status" value="1"/>
</dbReference>
<dbReference type="OrthoDB" id="9784339at2"/>
<keyword evidence="4" id="KW-0904">Protein phosphatase</keyword>
<dbReference type="EC" id="3.1.3.48" evidence="2"/>
<dbReference type="EMBL" id="JDYK01000006">
    <property type="protein sequence ID" value="EWS81558.1"/>
    <property type="molecule type" value="Genomic_DNA"/>
</dbReference>
<gene>
    <name evidence="7" type="ORF">BF93_15345</name>
</gene>
<dbReference type="eggNOG" id="COG0394">
    <property type="taxonomic scope" value="Bacteria"/>
</dbReference>
<dbReference type="STRING" id="396014.BF93_15345"/>
<evidence type="ECO:0000259" key="6">
    <source>
        <dbReference type="SMART" id="SM00226"/>
    </source>
</evidence>
<name>Z9JU89_9MICO</name>
<dbReference type="AlphaFoldDB" id="Z9JU89"/>
<dbReference type="SMART" id="SM00226">
    <property type="entry name" value="LMWPc"/>
    <property type="match status" value="1"/>
</dbReference>
<dbReference type="InterPro" id="IPR050438">
    <property type="entry name" value="LMW_PTPase"/>
</dbReference>
<dbReference type="PANTHER" id="PTHR11717">
    <property type="entry name" value="LOW MOLECULAR WEIGHT PROTEIN TYROSINE PHOSPHATASE"/>
    <property type="match status" value="1"/>
</dbReference>
<sequence length="188" mass="20184">MTEPLTPRSADDPVRSVLFVCTGNVCRSPFAELLLRDRVPGLAVSSRGTYALVGQGMERQMAGQLALLGVGSDGFRSRQLQVEDLSADLVLVMSGRQRNLVLEESPAAARRTGLLGHLPELTAQVGDRPLNRGAVAAWTRASAPAGRDIPDPYRRSEQAAAQSARMIQEHVTALAALLRRSGTEDTAR</sequence>
<dbReference type="Pfam" id="PF01451">
    <property type="entry name" value="LMWPc"/>
    <property type="match status" value="1"/>
</dbReference>
<dbReference type="GO" id="GO:0004725">
    <property type="term" value="F:protein tyrosine phosphatase activity"/>
    <property type="evidence" value="ECO:0007669"/>
    <property type="project" value="UniProtKB-EC"/>
</dbReference>
<dbReference type="PATRIC" id="fig|396014.3.peg.1409"/>
<comment type="similarity">
    <text evidence="1">Belongs to the low molecular weight phosphotyrosine protein phosphatase family.</text>
</comment>
<reference evidence="7 8" key="1">
    <citation type="submission" date="2014-02" db="EMBL/GenBank/DDBJ databases">
        <title>Genome sequence of Brachybacterium phenoliresistens strain W13A50.</title>
        <authorList>
            <person name="Wang X."/>
        </authorList>
    </citation>
    <scope>NUCLEOTIDE SEQUENCE [LARGE SCALE GENOMIC DNA]</scope>
    <source>
        <strain evidence="7 8">W13A50</strain>
    </source>
</reference>
<evidence type="ECO:0000256" key="3">
    <source>
        <dbReference type="ARBA" id="ARBA00022801"/>
    </source>
</evidence>
<keyword evidence="3" id="KW-0378">Hydrolase</keyword>
<feature type="domain" description="Phosphotyrosine protein phosphatase I" evidence="6">
    <location>
        <begin position="15"/>
        <end position="177"/>
    </location>
</feature>
<proteinExistence type="inferred from homology"/>
<organism evidence="7 8">
    <name type="scientific">Brachybacterium phenoliresistens</name>
    <dbReference type="NCBI Taxonomy" id="396014"/>
    <lineage>
        <taxon>Bacteria</taxon>
        <taxon>Bacillati</taxon>
        <taxon>Actinomycetota</taxon>
        <taxon>Actinomycetes</taxon>
        <taxon>Micrococcales</taxon>
        <taxon>Dermabacteraceae</taxon>
        <taxon>Brachybacterium</taxon>
    </lineage>
</organism>
<evidence type="ECO:0000256" key="5">
    <source>
        <dbReference type="PIRSR" id="PIRSR617867-1"/>
    </source>
</evidence>
<feature type="active site" description="Nucleophile" evidence="5">
    <location>
        <position position="21"/>
    </location>
</feature>
<evidence type="ECO:0000313" key="8">
    <source>
        <dbReference type="Proteomes" id="UP000023067"/>
    </source>
</evidence>